<dbReference type="PANTHER" id="PTHR38442">
    <property type="entry name" value="INNER MEMBRANE PROTEIN-RELATED"/>
    <property type="match status" value="1"/>
</dbReference>
<dbReference type="Pfam" id="PF04286">
    <property type="entry name" value="DUF445"/>
    <property type="match status" value="1"/>
</dbReference>
<dbReference type="PANTHER" id="PTHR38442:SF1">
    <property type="entry name" value="INNER MEMBRANE PROTEIN"/>
    <property type="match status" value="1"/>
</dbReference>
<evidence type="ECO:0000313" key="2">
    <source>
        <dbReference type="Proteomes" id="UP001223646"/>
    </source>
</evidence>
<dbReference type="Proteomes" id="UP001223646">
    <property type="component" value="Unassembled WGS sequence"/>
</dbReference>
<dbReference type="InterPro" id="IPR007383">
    <property type="entry name" value="DUF445"/>
</dbReference>
<reference evidence="1" key="2">
    <citation type="submission" date="2024-05" db="EMBL/GenBank/DDBJ databases">
        <authorList>
            <person name="Wolfe A."/>
        </authorList>
    </citation>
    <scope>NUCLEOTIDE SEQUENCE</scope>
    <source>
        <strain evidence="1">UMB1064</strain>
    </source>
</reference>
<accession>A0AAW9SLK8</accession>
<proteinExistence type="predicted"/>
<comment type="caution">
    <text evidence="1">The sequence shown here is derived from an EMBL/GenBank/DDBJ whole genome shotgun (WGS) entry which is preliminary data.</text>
</comment>
<name>A0AAW9SLK8_CORAY</name>
<protein>
    <submittedName>
        <fullName evidence="1">DUF445 family protein</fullName>
    </submittedName>
</protein>
<dbReference type="RefSeq" id="WP_284826900.1">
    <property type="nucleotide sequence ID" value="NZ_JASOOY020000034.1"/>
</dbReference>
<gene>
    <name evidence="1" type="ORF">QP460_010555</name>
</gene>
<reference evidence="1" key="1">
    <citation type="submission" date="2023-05" db="EMBL/GenBank/DDBJ databases">
        <authorList>
            <person name="Du J."/>
        </authorList>
    </citation>
    <scope>NUCLEOTIDE SEQUENCE</scope>
    <source>
        <strain evidence="1">UMB1064</strain>
    </source>
</reference>
<dbReference type="AlphaFoldDB" id="A0AAW9SLK8"/>
<organism evidence="1 2">
    <name type="scientific">Corynebacterium amycolatum</name>
    <dbReference type="NCBI Taxonomy" id="43765"/>
    <lineage>
        <taxon>Bacteria</taxon>
        <taxon>Bacillati</taxon>
        <taxon>Actinomycetota</taxon>
        <taxon>Actinomycetes</taxon>
        <taxon>Mycobacteriales</taxon>
        <taxon>Corynebacteriaceae</taxon>
        <taxon>Corynebacterium</taxon>
    </lineage>
</organism>
<dbReference type="GO" id="GO:0005886">
    <property type="term" value="C:plasma membrane"/>
    <property type="evidence" value="ECO:0007669"/>
    <property type="project" value="TreeGrafter"/>
</dbReference>
<sequence>MDNNPAKLPAAVDSVSDRLEVPGPSPEVESEKRAQLRKAKAFATMLLVIATAVYFTCRGIESSHLSAGEVVPAWVGYVRAASEAGMVGALADWFAVVALFRHPLGIPIPHTAIVRRKKDQVGESLAQFVGDNFLNPALIVDKVRKAEIPERIGEWLVAPGNADKVSAEVGKFTGNVLEAINADDAAAVLKSAVIDEVAAPEWGPPAGKVLEQLIEEGRTEPIVQQMAEWLHRKSLGSQNLIDRLVGERAPSWAPSFVNDLIGDKVYRELVDWTWQVQHDPKHDARLALHRFLTQLAIDLQNDEKTIAKVEEIKTDILSSAAVTQAPAKIWASTSAKLVDAARDPDSLLRRKVSETAARYGERIQSDPELRKRMDRRLEAAVVFIAENYAGEITSIISETVERWDADEASDKIELMVGRDLQFIRVNGTVVGSLAGLAIYTLSTLVFGAI</sequence>
<dbReference type="EMBL" id="JASOOY020000034">
    <property type="protein sequence ID" value="MEO3718022.1"/>
    <property type="molecule type" value="Genomic_DNA"/>
</dbReference>
<evidence type="ECO:0000313" key="1">
    <source>
        <dbReference type="EMBL" id="MEO3718022.1"/>
    </source>
</evidence>